<proteinExistence type="predicted"/>
<accession>A0A9P5X8J3</accession>
<sequence>MILNFSERSVSDTVLLTDSGQPLYHVSTSTFGFKTKIKKSGQSTQGLVTMASMEQVFDSPVILWGKHINLTGENFFSMSRTFTASDGCRYKWKVEADEPMTLVTHERTGRAVVATFDRGSYGIFSKSRPMSLSVSDEYRHILDDIVVTCIFMEKKRQRV</sequence>
<organism evidence="2 3">
    <name type="scientific">Macrolepiota fuliginosa MF-IS2</name>
    <dbReference type="NCBI Taxonomy" id="1400762"/>
    <lineage>
        <taxon>Eukaryota</taxon>
        <taxon>Fungi</taxon>
        <taxon>Dikarya</taxon>
        <taxon>Basidiomycota</taxon>
        <taxon>Agaricomycotina</taxon>
        <taxon>Agaricomycetes</taxon>
        <taxon>Agaricomycetidae</taxon>
        <taxon>Agaricales</taxon>
        <taxon>Agaricineae</taxon>
        <taxon>Agaricaceae</taxon>
        <taxon>Macrolepiota</taxon>
    </lineage>
</organism>
<dbReference type="Pfam" id="PF20236">
    <property type="entry name" value="DUF6593"/>
    <property type="match status" value="1"/>
</dbReference>
<keyword evidence="3" id="KW-1185">Reference proteome</keyword>
<gene>
    <name evidence="2" type="ORF">P691DRAFT_762623</name>
</gene>
<dbReference type="Proteomes" id="UP000807342">
    <property type="component" value="Unassembled WGS sequence"/>
</dbReference>
<evidence type="ECO:0000313" key="3">
    <source>
        <dbReference type="Proteomes" id="UP000807342"/>
    </source>
</evidence>
<dbReference type="AlphaFoldDB" id="A0A9P5X8J3"/>
<reference evidence="2" key="1">
    <citation type="submission" date="2020-11" db="EMBL/GenBank/DDBJ databases">
        <authorList>
            <consortium name="DOE Joint Genome Institute"/>
            <person name="Ahrendt S."/>
            <person name="Riley R."/>
            <person name="Andreopoulos W."/>
            <person name="Labutti K."/>
            <person name="Pangilinan J."/>
            <person name="Ruiz-Duenas F.J."/>
            <person name="Barrasa J.M."/>
            <person name="Sanchez-Garcia M."/>
            <person name="Camarero S."/>
            <person name="Miyauchi S."/>
            <person name="Serrano A."/>
            <person name="Linde D."/>
            <person name="Babiker R."/>
            <person name="Drula E."/>
            <person name="Ayuso-Fernandez I."/>
            <person name="Pacheco R."/>
            <person name="Padilla G."/>
            <person name="Ferreira P."/>
            <person name="Barriuso J."/>
            <person name="Kellner H."/>
            <person name="Castanera R."/>
            <person name="Alfaro M."/>
            <person name="Ramirez L."/>
            <person name="Pisabarro A.G."/>
            <person name="Kuo A."/>
            <person name="Tritt A."/>
            <person name="Lipzen A."/>
            <person name="He G."/>
            <person name="Yan M."/>
            <person name="Ng V."/>
            <person name="Cullen D."/>
            <person name="Martin F."/>
            <person name="Rosso M.-N."/>
            <person name="Henrissat B."/>
            <person name="Hibbett D."/>
            <person name="Martinez A.T."/>
            <person name="Grigoriev I.V."/>
        </authorList>
    </citation>
    <scope>NUCLEOTIDE SEQUENCE</scope>
    <source>
        <strain evidence="2">MF-IS2</strain>
    </source>
</reference>
<name>A0A9P5X8J3_9AGAR</name>
<dbReference type="InterPro" id="IPR046528">
    <property type="entry name" value="DUF6593"/>
</dbReference>
<comment type="caution">
    <text evidence="2">The sequence shown here is derived from an EMBL/GenBank/DDBJ whole genome shotgun (WGS) entry which is preliminary data.</text>
</comment>
<feature type="domain" description="DUF6593" evidence="1">
    <location>
        <begin position="9"/>
        <end position="157"/>
    </location>
</feature>
<dbReference type="EMBL" id="MU151310">
    <property type="protein sequence ID" value="KAF9445301.1"/>
    <property type="molecule type" value="Genomic_DNA"/>
</dbReference>
<dbReference type="OrthoDB" id="3021178at2759"/>
<protein>
    <recommendedName>
        <fullName evidence="1">DUF6593 domain-containing protein</fullName>
    </recommendedName>
</protein>
<evidence type="ECO:0000259" key="1">
    <source>
        <dbReference type="Pfam" id="PF20236"/>
    </source>
</evidence>
<evidence type="ECO:0000313" key="2">
    <source>
        <dbReference type="EMBL" id="KAF9445301.1"/>
    </source>
</evidence>